<evidence type="ECO:0000313" key="13">
    <source>
        <dbReference type="EMBL" id="KAL0088714.1"/>
    </source>
</evidence>
<dbReference type="Pfam" id="PF04488">
    <property type="entry name" value="Gly_transf_sug"/>
    <property type="match status" value="1"/>
</dbReference>
<dbReference type="InterPro" id="IPR029044">
    <property type="entry name" value="Nucleotide-diphossugar_trans"/>
</dbReference>
<comment type="caution">
    <text evidence="13">The sequence shown here is derived from an EMBL/GenBank/DDBJ whole genome shotgun (WGS) entry which is preliminary data.</text>
</comment>
<dbReference type="GO" id="GO:0016757">
    <property type="term" value="F:glycosyltransferase activity"/>
    <property type="evidence" value="ECO:0007669"/>
    <property type="project" value="UniProtKB-KW"/>
</dbReference>
<feature type="transmembrane region" description="Helical" evidence="11">
    <location>
        <begin position="106"/>
        <end position="125"/>
    </location>
</feature>
<evidence type="ECO:0000256" key="11">
    <source>
        <dbReference type="SAM" id="Phobius"/>
    </source>
</evidence>
<keyword evidence="10 11" id="KW-0472">Membrane</keyword>
<dbReference type="Gene3D" id="3.90.550.50">
    <property type="match status" value="1"/>
</dbReference>
<evidence type="ECO:0000259" key="12">
    <source>
        <dbReference type="Pfam" id="PF04572"/>
    </source>
</evidence>
<keyword evidence="14" id="KW-1185">Reference proteome</keyword>
<feature type="transmembrane region" description="Helical" evidence="11">
    <location>
        <begin position="174"/>
        <end position="195"/>
    </location>
</feature>
<accession>A0ABR3B2S9</accession>
<gene>
    <name evidence="13" type="ORF">J3Q64DRAFT_1730946</name>
</gene>
<dbReference type="InterPro" id="IPR007577">
    <property type="entry name" value="GlycoTrfase_DXD_sugar-bd_CS"/>
</dbReference>
<feature type="transmembrane region" description="Helical" evidence="11">
    <location>
        <begin position="131"/>
        <end position="153"/>
    </location>
</feature>
<dbReference type="InterPro" id="IPR021100">
    <property type="entry name" value="N-glycosylation_EOS1"/>
</dbReference>
<evidence type="ECO:0000256" key="9">
    <source>
        <dbReference type="ARBA" id="ARBA00023034"/>
    </source>
</evidence>
<dbReference type="EMBL" id="JBCLYO010000005">
    <property type="protein sequence ID" value="KAL0088714.1"/>
    <property type="molecule type" value="Genomic_DNA"/>
</dbReference>
<feature type="transmembrane region" description="Helical" evidence="11">
    <location>
        <begin position="72"/>
        <end position="94"/>
    </location>
</feature>
<keyword evidence="9" id="KW-0333">Golgi apparatus</keyword>
<evidence type="ECO:0000256" key="1">
    <source>
        <dbReference type="ARBA" id="ARBA00004323"/>
    </source>
</evidence>
<organism evidence="13 14">
    <name type="scientific">Phycomyces blakesleeanus</name>
    <dbReference type="NCBI Taxonomy" id="4837"/>
    <lineage>
        <taxon>Eukaryota</taxon>
        <taxon>Fungi</taxon>
        <taxon>Fungi incertae sedis</taxon>
        <taxon>Mucoromycota</taxon>
        <taxon>Mucoromycotina</taxon>
        <taxon>Mucoromycetes</taxon>
        <taxon>Mucorales</taxon>
        <taxon>Phycomycetaceae</taxon>
        <taxon>Phycomyces</taxon>
    </lineage>
</organism>
<proteinExistence type="inferred from homology"/>
<dbReference type="SUPFAM" id="SSF53448">
    <property type="entry name" value="Nucleotide-diphospho-sugar transferases"/>
    <property type="match status" value="1"/>
</dbReference>
<evidence type="ECO:0000256" key="3">
    <source>
        <dbReference type="ARBA" id="ARBA00009003"/>
    </source>
</evidence>
<dbReference type="InterPro" id="IPR002659">
    <property type="entry name" value="Glyco_trans_31"/>
</dbReference>
<protein>
    <submittedName>
        <fullName evidence="13">Galactosyltransferase-domain-containing protein</fullName>
    </submittedName>
</protein>
<dbReference type="Pfam" id="PF01762">
    <property type="entry name" value="Galactosyl_T"/>
    <property type="match status" value="1"/>
</dbReference>
<comment type="subcellular location">
    <subcellularLocation>
        <location evidence="1">Golgi apparatus membrane</location>
        <topology evidence="1">Single-pass type II membrane protein</topology>
    </subcellularLocation>
</comment>
<evidence type="ECO:0000256" key="4">
    <source>
        <dbReference type="ARBA" id="ARBA00022676"/>
    </source>
</evidence>
<dbReference type="InterPro" id="IPR007652">
    <property type="entry name" value="A1-4-GlycosylTfrase_dom"/>
</dbReference>
<comment type="similarity">
    <text evidence="2">Belongs to the glycosyltransferase 31 family.</text>
</comment>
<evidence type="ECO:0000256" key="6">
    <source>
        <dbReference type="ARBA" id="ARBA00022692"/>
    </source>
</evidence>
<evidence type="ECO:0000256" key="7">
    <source>
        <dbReference type="ARBA" id="ARBA00022968"/>
    </source>
</evidence>
<comment type="similarity">
    <text evidence="3">Belongs to the glycosyltransferase 32 family.</text>
</comment>
<dbReference type="Proteomes" id="UP001448207">
    <property type="component" value="Unassembled WGS sequence"/>
</dbReference>
<sequence>MIIQPSGLPSFRPLPIASQNVSRQCRLLILLLHILSLSPALLGIIYNIKAAYDVPNRDAGGPLVLGNTQTDYWVANLWCVLAGYWSWTLSTSMIRRWLYHYEIINAIFRLITLMALNWSISAYLQNLQDPITIWMSASGVLLVGTLLKLTLASNPKYSRKADAESDLRLHSKSTIVRVLVLPLFFVTCCTLWATIYEIGKVEYRSSELMEGVQLDTTIQTKQLVLVMSSWTEQGRQRRQAMRETTLQWLPNDSYRFVLGKPPSASAQMKYGQLIVQESSENHDMLIVPSSDIEQDKSHKVLEALRWASSVDYEYLIKTEDDMFVRWDLLTSELIALGPKAEYWRGLAYRNMPPSDDSKLAMNTDYGMPILPAYTSGSLYVISHDVADWITRAKTVVRYIARDDQNLAVWLFGHTIKPIHDPRIQENEVCEDDLLAMRVGGGDRLQTMYGLAKQGRSQCSGGPAIRSCSVCYPCHKRSDDWRSYNLECDPVKGITLHNQPLVTKIADQTVKDQLEKSRLGENDAWIIPNVLSQRTSVYSDNDWDLIYWVCWTSDPSTFTDRHWRALELVWIHQPRAVIFMISNTLSTDFFKDYISRGYKIHVVHIDKENLLNWHWYFGPGTLDWLQNWERWENESFFYWHLTDYVRLYLLYSYGGTYMDMDALWLRAPPDPNLEFIGSDYSSVWSDREWTLNDKNLYLPQGLMRFKRGWTLFREMAESSFSSYAYDPKCFNCHGPKAITSYVREHRAPLEAANFTILPRHVLYPASYLEIYKYLLPNPKAEAELKSLESWNIHLFGKMTNSLDIQPGSIIDVLFKRFDLGRHHPNGSWQIMGPSQHLYHTGTWLDAPPGRFQGLDTIYIRGDLTEARLEIEIAYGELQVGTQPWKDRTTHSQQEINKLLNQLTYSPSSELVTKGGRDLLVVRVVSGNKVQEAKIEVIIPAPQRLI</sequence>
<dbReference type="PANTHER" id="PTHR11214:SF3">
    <property type="entry name" value="BETA-1,3-GALACTOSYLTRANSFERASE 6"/>
    <property type="match status" value="1"/>
</dbReference>
<name>A0ABR3B2S9_PHYBL</name>
<keyword evidence="6 11" id="KW-0812">Transmembrane</keyword>
<evidence type="ECO:0000256" key="5">
    <source>
        <dbReference type="ARBA" id="ARBA00022679"/>
    </source>
</evidence>
<dbReference type="Pfam" id="PF04572">
    <property type="entry name" value="Gb3_synth"/>
    <property type="match status" value="1"/>
</dbReference>
<dbReference type="Gene3D" id="3.90.550.20">
    <property type="match status" value="1"/>
</dbReference>
<keyword evidence="5" id="KW-0808">Transferase</keyword>
<keyword evidence="8 11" id="KW-1133">Transmembrane helix</keyword>
<keyword evidence="4 13" id="KW-0328">Glycosyltransferase</keyword>
<reference evidence="13 14" key="1">
    <citation type="submission" date="2024-04" db="EMBL/GenBank/DDBJ databases">
        <title>Symmetric and asymmetric DNA N6-adenine methylation regulates different biological responses in Mucorales.</title>
        <authorList>
            <consortium name="Lawrence Berkeley National Laboratory"/>
            <person name="Lax C."/>
            <person name="Mondo S.J."/>
            <person name="Osorio-Concepcion M."/>
            <person name="Muszewska A."/>
            <person name="Corrochano-Luque M."/>
            <person name="Gutierrez G."/>
            <person name="Riley R."/>
            <person name="Lipzen A."/>
            <person name="Guo J."/>
            <person name="Hundley H."/>
            <person name="Amirebrahimi M."/>
            <person name="Ng V."/>
            <person name="Lorenzo-Gutierrez D."/>
            <person name="Binder U."/>
            <person name="Yang J."/>
            <person name="Song Y."/>
            <person name="Canovas D."/>
            <person name="Navarro E."/>
            <person name="Freitag M."/>
            <person name="Gabaldon T."/>
            <person name="Grigoriev I.V."/>
            <person name="Corrochano L.M."/>
            <person name="Nicolas F.E."/>
            <person name="Garre V."/>
        </authorList>
    </citation>
    <scope>NUCLEOTIDE SEQUENCE [LARGE SCALE GENOMIC DNA]</scope>
    <source>
        <strain evidence="13 14">L51</strain>
    </source>
</reference>
<evidence type="ECO:0000256" key="10">
    <source>
        <dbReference type="ARBA" id="ARBA00023136"/>
    </source>
</evidence>
<feature type="transmembrane region" description="Helical" evidence="11">
    <location>
        <begin position="27"/>
        <end position="52"/>
    </location>
</feature>
<dbReference type="Pfam" id="PF12326">
    <property type="entry name" value="EOS1"/>
    <property type="match status" value="1"/>
</dbReference>
<keyword evidence="7" id="KW-0735">Signal-anchor</keyword>
<evidence type="ECO:0000256" key="8">
    <source>
        <dbReference type="ARBA" id="ARBA00022989"/>
    </source>
</evidence>
<feature type="domain" description="Alpha 1,4-glycosyltransferase" evidence="12">
    <location>
        <begin position="723"/>
        <end position="814"/>
    </location>
</feature>
<dbReference type="PANTHER" id="PTHR11214">
    <property type="entry name" value="BETA-1,3-N-ACETYLGLUCOSAMINYLTRANSFERASE"/>
    <property type="match status" value="1"/>
</dbReference>
<evidence type="ECO:0000256" key="2">
    <source>
        <dbReference type="ARBA" id="ARBA00008661"/>
    </source>
</evidence>
<evidence type="ECO:0000313" key="14">
    <source>
        <dbReference type="Proteomes" id="UP001448207"/>
    </source>
</evidence>